<comment type="caution">
    <text evidence="1">The sequence shown here is derived from an EMBL/GenBank/DDBJ whole genome shotgun (WGS) entry which is preliminary data.</text>
</comment>
<sequence>MVSTKPNQTECQYCSVISQTNREDPIGTARTHDHWLILELKQPWSPAMWVEDEELQPLVKNLKQLIWKKRDYGSTYCDCSRSGIFSTWLRSTFLLLSSR</sequence>
<accession>T2JXP5</accession>
<reference evidence="1 2" key="2">
    <citation type="submission" date="2013-09" db="EMBL/GenBank/DDBJ databases">
        <title>Whole genome comparison of six Crocosphaera watsonii strains with differing phenotypes.</title>
        <authorList>
            <person name="Bench S.R."/>
            <person name="Heller P."/>
            <person name="Frank I."/>
            <person name="Arciniega M."/>
            <person name="Shilova I.N."/>
            <person name="Zehr J.P."/>
        </authorList>
    </citation>
    <scope>NUCLEOTIDE SEQUENCE [LARGE SCALE GENOMIC DNA]</scope>
    <source>
        <strain evidence="1 2">WH 0402</strain>
    </source>
</reference>
<gene>
    <name evidence="1" type="ORF">CWATWH0402_1150</name>
</gene>
<proteinExistence type="predicted"/>
<name>T2JXP5_CROWT</name>
<reference evidence="1 2" key="1">
    <citation type="submission" date="2013-01" db="EMBL/GenBank/DDBJ databases">
        <authorList>
            <person name="Bench S."/>
        </authorList>
    </citation>
    <scope>NUCLEOTIDE SEQUENCE [LARGE SCALE GENOMIC DNA]</scope>
    <source>
        <strain evidence="1 2">WH 0402</strain>
    </source>
</reference>
<dbReference type="AlphaFoldDB" id="T2JXP5"/>
<protein>
    <submittedName>
        <fullName evidence="1">Uncharacterized protein</fullName>
    </submittedName>
</protein>
<dbReference type="EMBL" id="CAQN01001082">
    <property type="protein sequence ID" value="CCQ69985.1"/>
    <property type="molecule type" value="Genomic_DNA"/>
</dbReference>
<dbReference type="RefSeq" id="WP_231599519.1">
    <property type="nucleotide sequence ID" value="NZ_CAQN01001082.1"/>
</dbReference>
<evidence type="ECO:0000313" key="2">
    <source>
        <dbReference type="Proteomes" id="UP000018130"/>
    </source>
</evidence>
<evidence type="ECO:0000313" key="1">
    <source>
        <dbReference type="EMBL" id="CCQ69985.1"/>
    </source>
</evidence>
<dbReference type="Proteomes" id="UP000018130">
    <property type="component" value="Unassembled WGS sequence"/>
</dbReference>
<organism evidence="1 2">
    <name type="scientific">Crocosphaera watsonii WH 0402</name>
    <dbReference type="NCBI Taxonomy" id="1284629"/>
    <lineage>
        <taxon>Bacteria</taxon>
        <taxon>Bacillati</taxon>
        <taxon>Cyanobacteriota</taxon>
        <taxon>Cyanophyceae</taxon>
        <taxon>Oscillatoriophycideae</taxon>
        <taxon>Chroococcales</taxon>
        <taxon>Aphanothecaceae</taxon>
        <taxon>Crocosphaera</taxon>
    </lineage>
</organism>